<dbReference type="Gene3D" id="2.60.120.200">
    <property type="match status" value="1"/>
</dbReference>
<dbReference type="PANTHER" id="PTHR42812">
    <property type="entry name" value="BETA-XYLOSIDASE"/>
    <property type="match status" value="1"/>
</dbReference>
<sequence length="538" mass="58940" precursor="true">MVVGHSRLNTRTPAALLVGLLTLASSSWSASAAPGQQATNPILFADVPDVAVIRVGDTYYMSSTTMHMAPGVPIMKSHDLVDWDLIAYAYDTLDDNDALNLANGANAYGRGSWASSLRHHGGQFYVTTFSSTTGKTHVYTTRDPEKGPWRANAFKPSLHDSSLFFDDDGRVYMVYGGGDLRLVELTADVSGVKPGGVDQVIVTDASRVAGDRIMLRAEGSQLIKHDGKYYLFNITWPRGGVRTQIVHRAEKITGPYEGRVVLSDQGVAQGTIVDTPEGDWYALLFQDYSAVGRTPFLVPVHWEAGWPVFGVDGKAPTTLDLPADPDGLETLVGSDEFDRAPGDRPLPLAWQWNHNPVAALWSLNARPGWLRLTTGRTDDDFLQTRNTLTQRTFGPESAATTRLDTSGMKPGDYAGLGVLQRHYGVVGVRIDAHGKSLVLTTANGDEPVEEARLPLSQDVVELRVECDFSPRGEDQAYFAYRLDEQADWIPLGAPLKMRYTLPHFMGYRFAFFNLASEQAGGAADFNYFRISDTIESGK</sequence>
<dbReference type="InterPro" id="IPR041542">
    <property type="entry name" value="GH43_C2"/>
</dbReference>
<dbReference type="EC" id="3.2.1.37" evidence="9"/>
<dbReference type="PANTHER" id="PTHR42812:SF12">
    <property type="entry name" value="BETA-XYLOSIDASE-RELATED"/>
    <property type="match status" value="1"/>
</dbReference>
<evidence type="ECO:0000259" key="8">
    <source>
        <dbReference type="Pfam" id="PF17851"/>
    </source>
</evidence>
<comment type="caution">
    <text evidence="9">The sequence shown here is derived from an EMBL/GenBank/DDBJ whole genome shotgun (WGS) entry which is preliminary data.</text>
</comment>
<name>A0A5C6A7H1_9BACT</name>
<dbReference type="GO" id="GO:0005975">
    <property type="term" value="P:carbohydrate metabolic process"/>
    <property type="evidence" value="ECO:0007669"/>
    <property type="project" value="InterPro"/>
</dbReference>
<reference evidence="9 10" key="1">
    <citation type="submission" date="2019-02" db="EMBL/GenBank/DDBJ databases">
        <title>Deep-cultivation of Planctomycetes and their phenomic and genomic characterization uncovers novel biology.</title>
        <authorList>
            <person name="Wiegand S."/>
            <person name="Jogler M."/>
            <person name="Boedeker C."/>
            <person name="Pinto D."/>
            <person name="Vollmers J."/>
            <person name="Rivas-Marin E."/>
            <person name="Kohn T."/>
            <person name="Peeters S.H."/>
            <person name="Heuer A."/>
            <person name="Rast P."/>
            <person name="Oberbeckmann S."/>
            <person name="Bunk B."/>
            <person name="Jeske O."/>
            <person name="Meyerdierks A."/>
            <person name="Storesund J.E."/>
            <person name="Kallscheuer N."/>
            <person name="Luecker S."/>
            <person name="Lage O.M."/>
            <person name="Pohl T."/>
            <person name="Merkel B.J."/>
            <person name="Hornburger P."/>
            <person name="Mueller R.-W."/>
            <person name="Bruemmer F."/>
            <person name="Labrenz M."/>
            <person name="Spormann A.M."/>
            <person name="Op Den Camp H."/>
            <person name="Overmann J."/>
            <person name="Amann R."/>
            <person name="Jetten M.S.M."/>
            <person name="Mascher T."/>
            <person name="Medema M.H."/>
            <person name="Devos D.P."/>
            <person name="Kaster A.-K."/>
            <person name="Ovreas L."/>
            <person name="Rohde M."/>
            <person name="Galperin M.Y."/>
            <person name="Jogler C."/>
        </authorList>
    </citation>
    <scope>NUCLEOTIDE SEQUENCE [LARGE SCALE GENOMIC DNA]</scope>
    <source>
        <strain evidence="9 10">Pla108</strain>
    </source>
</reference>
<dbReference type="InterPro" id="IPR023296">
    <property type="entry name" value="Glyco_hydro_beta-prop_sf"/>
</dbReference>
<feature type="chain" id="PRO_5023133449" evidence="7">
    <location>
        <begin position="33"/>
        <end position="538"/>
    </location>
</feature>
<keyword evidence="2 6" id="KW-0378">Hydrolase</keyword>
<evidence type="ECO:0000256" key="5">
    <source>
        <dbReference type="PIRSR" id="PIRSR606710-2"/>
    </source>
</evidence>
<feature type="active site" description="Proton acceptor" evidence="4">
    <location>
        <position position="49"/>
    </location>
</feature>
<dbReference type="Pfam" id="PF04616">
    <property type="entry name" value="Glyco_hydro_43"/>
    <property type="match status" value="1"/>
</dbReference>
<accession>A0A5C6A7H1</accession>
<dbReference type="CDD" id="cd09001">
    <property type="entry name" value="GH43_FsAxh1-like"/>
    <property type="match status" value="1"/>
</dbReference>
<feature type="signal peptide" evidence="7">
    <location>
        <begin position="1"/>
        <end position="32"/>
    </location>
</feature>
<evidence type="ECO:0000256" key="6">
    <source>
        <dbReference type="RuleBase" id="RU361187"/>
    </source>
</evidence>
<feature type="site" description="Important for catalytic activity, responsible for pKa modulation of the active site Glu and correct orientation of both the proton donor and substrate" evidence="5">
    <location>
        <position position="160"/>
    </location>
</feature>
<comment type="similarity">
    <text evidence="1 6">Belongs to the glycosyl hydrolase 43 family.</text>
</comment>
<evidence type="ECO:0000313" key="9">
    <source>
        <dbReference type="EMBL" id="TWT95265.1"/>
    </source>
</evidence>
<keyword evidence="7" id="KW-0732">Signal</keyword>
<dbReference type="Pfam" id="PF17851">
    <property type="entry name" value="GH43_C2"/>
    <property type="match status" value="1"/>
</dbReference>
<dbReference type="EMBL" id="SJPR01000005">
    <property type="protein sequence ID" value="TWT95265.1"/>
    <property type="molecule type" value="Genomic_DNA"/>
</dbReference>
<dbReference type="InterPro" id="IPR051795">
    <property type="entry name" value="Glycosyl_Hydrlase_43"/>
</dbReference>
<protein>
    <submittedName>
        <fullName evidence="9">Beta-xylosidase</fullName>
        <ecNumber evidence="9">3.2.1.37</ecNumber>
    </submittedName>
</protein>
<organism evidence="9 10">
    <name type="scientific">Botrimarina colliarenosi</name>
    <dbReference type="NCBI Taxonomy" id="2528001"/>
    <lineage>
        <taxon>Bacteria</taxon>
        <taxon>Pseudomonadati</taxon>
        <taxon>Planctomycetota</taxon>
        <taxon>Planctomycetia</taxon>
        <taxon>Pirellulales</taxon>
        <taxon>Lacipirellulaceae</taxon>
        <taxon>Botrimarina</taxon>
    </lineage>
</organism>
<keyword evidence="10" id="KW-1185">Reference proteome</keyword>
<dbReference type="InterPro" id="IPR006710">
    <property type="entry name" value="Glyco_hydro_43"/>
</dbReference>
<dbReference type="OrthoDB" id="9801455at2"/>
<dbReference type="AlphaFoldDB" id="A0A5C6A7H1"/>
<dbReference type="InterPro" id="IPR013320">
    <property type="entry name" value="ConA-like_dom_sf"/>
</dbReference>
<dbReference type="Proteomes" id="UP000317421">
    <property type="component" value="Unassembled WGS sequence"/>
</dbReference>
<dbReference type="Gene3D" id="2.115.10.20">
    <property type="entry name" value="Glycosyl hydrolase domain, family 43"/>
    <property type="match status" value="1"/>
</dbReference>
<evidence type="ECO:0000256" key="4">
    <source>
        <dbReference type="PIRSR" id="PIRSR606710-1"/>
    </source>
</evidence>
<dbReference type="SUPFAM" id="SSF75005">
    <property type="entry name" value="Arabinanase/levansucrase/invertase"/>
    <property type="match status" value="1"/>
</dbReference>
<evidence type="ECO:0000313" key="10">
    <source>
        <dbReference type="Proteomes" id="UP000317421"/>
    </source>
</evidence>
<evidence type="ECO:0000256" key="3">
    <source>
        <dbReference type="ARBA" id="ARBA00023295"/>
    </source>
</evidence>
<feature type="active site" description="Proton donor" evidence="4">
    <location>
        <position position="218"/>
    </location>
</feature>
<proteinExistence type="inferred from homology"/>
<evidence type="ECO:0000256" key="2">
    <source>
        <dbReference type="ARBA" id="ARBA00022801"/>
    </source>
</evidence>
<dbReference type="GO" id="GO:0009044">
    <property type="term" value="F:xylan 1,4-beta-xylosidase activity"/>
    <property type="evidence" value="ECO:0007669"/>
    <property type="project" value="UniProtKB-EC"/>
</dbReference>
<dbReference type="SUPFAM" id="SSF49899">
    <property type="entry name" value="Concanavalin A-like lectins/glucanases"/>
    <property type="match status" value="1"/>
</dbReference>
<evidence type="ECO:0000256" key="1">
    <source>
        <dbReference type="ARBA" id="ARBA00009865"/>
    </source>
</evidence>
<evidence type="ECO:0000256" key="7">
    <source>
        <dbReference type="SAM" id="SignalP"/>
    </source>
</evidence>
<keyword evidence="3 6" id="KW-0326">Glycosidase</keyword>
<feature type="domain" description="Beta-xylosidase C-terminal Concanavalin A-like" evidence="8">
    <location>
        <begin position="335"/>
        <end position="530"/>
    </location>
</feature>
<gene>
    <name evidence="9" type="primary">xynB_2</name>
    <name evidence="9" type="ORF">Pla108_34090</name>
</gene>